<feature type="domain" description="Circularly permuted ATP-grasp type 2" evidence="2">
    <location>
        <begin position="85"/>
        <end position="461"/>
    </location>
</feature>
<dbReference type="Gene3D" id="3.30.1490.270">
    <property type="match status" value="1"/>
</dbReference>
<dbReference type="Proteomes" id="UP001595960">
    <property type="component" value="Unassembled WGS sequence"/>
</dbReference>
<gene>
    <name evidence="3" type="ORF">ACFPER_06715</name>
</gene>
<accession>A0ABV9R4I2</accession>
<evidence type="ECO:0000259" key="2">
    <source>
        <dbReference type="Pfam" id="PF14403"/>
    </source>
</evidence>
<dbReference type="RefSeq" id="WP_204391578.1">
    <property type="nucleotide sequence ID" value="NZ_JAFBBW010000001.1"/>
</dbReference>
<dbReference type="PANTHER" id="PTHR34595">
    <property type="entry name" value="BLR5612 PROTEIN"/>
    <property type="match status" value="1"/>
</dbReference>
<sequence length="603" mass="65471">MGSLFDGYAATRSRRRTSARPWDEMFPTGARAVREPYRELYPALARMTQDELRGRTDALASSYLAQGVTFDFAGEERPFPLDAVPRVISSSEWNVVEAGVAQRVRALERFLGDVYGPQAAVRDGVIPAALISSSTHFHRQAAGIVSANGVRIHVAGIDVIRDEVGAWRVLEDNVRVPSGVSYVISNRRVMAQTLPELFTSMRVRPVGDYPNRLLQALRASAPEGVDDPTVVVLTPGVHNSAYYEHTLLARLMGVELVEGRDLFCSGGRVWMRTTAGPTRVDVVYRRVDDEFLDPQQFRPDSVLGAPGLMLAARLGHVTIANAVGNGVADDKLVYTYVPDLIRYYLGEEPILPNVDTWRLEEPEALAEVLDRLDELVVKPVDGSGGKGLVVGPDASRSTLAELRGRLRKDPRGWIAQPVVQLSTIPTLVEDGMRPRHADLRPFAVNDGTDVWVLPGGLTRVALPEGQLVVNSSQGGGSKDTWVLDDANVTGPIVGLVPARRPGGVGGVVADQATSAATATPAVTPTASTPVVEAEQVAPHRGHRPESSPQDEDAPVRQQQQQQQQRRMRGSRRARSARLETLSHDGSRDADSVGSSTTTDEEVR</sequence>
<name>A0ABV9R4I2_9MICO</name>
<evidence type="ECO:0000313" key="4">
    <source>
        <dbReference type="Proteomes" id="UP001595960"/>
    </source>
</evidence>
<protein>
    <submittedName>
        <fullName evidence="3">Circularly permuted type 2 ATP-grasp protein</fullName>
    </submittedName>
</protein>
<dbReference type="Gene3D" id="3.40.50.11290">
    <property type="match status" value="1"/>
</dbReference>
<dbReference type="InterPro" id="IPR051680">
    <property type="entry name" value="ATP-dep_Glu-Cys_Ligase-2"/>
</dbReference>
<feature type="compositionally biased region" description="Basic residues" evidence="1">
    <location>
        <begin position="565"/>
        <end position="575"/>
    </location>
</feature>
<comment type="caution">
    <text evidence="3">The sequence shown here is derived from an EMBL/GenBank/DDBJ whole genome shotgun (WGS) entry which is preliminary data.</text>
</comment>
<feature type="region of interest" description="Disordered" evidence="1">
    <location>
        <begin position="514"/>
        <end position="603"/>
    </location>
</feature>
<dbReference type="InterPro" id="IPR025841">
    <property type="entry name" value="CP_ATPgrasp_2"/>
</dbReference>
<dbReference type="PANTHER" id="PTHR34595:SF7">
    <property type="entry name" value="SLL1039 PROTEIN"/>
    <property type="match status" value="1"/>
</dbReference>
<organism evidence="3 4">
    <name type="scientific">Agromyces aurantiacus</name>
    <dbReference type="NCBI Taxonomy" id="165814"/>
    <lineage>
        <taxon>Bacteria</taxon>
        <taxon>Bacillati</taxon>
        <taxon>Actinomycetota</taxon>
        <taxon>Actinomycetes</taxon>
        <taxon>Micrococcales</taxon>
        <taxon>Microbacteriaceae</taxon>
        <taxon>Agromyces</taxon>
    </lineage>
</organism>
<keyword evidence="4" id="KW-1185">Reference proteome</keyword>
<feature type="compositionally biased region" description="Low complexity" evidence="1">
    <location>
        <begin position="514"/>
        <end position="531"/>
    </location>
</feature>
<evidence type="ECO:0000256" key="1">
    <source>
        <dbReference type="SAM" id="MobiDB-lite"/>
    </source>
</evidence>
<dbReference type="Pfam" id="PF14403">
    <property type="entry name" value="CP_ATPgrasp_2"/>
    <property type="match status" value="1"/>
</dbReference>
<dbReference type="SUPFAM" id="SSF56059">
    <property type="entry name" value="Glutathione synthetase ATP-binding domain-like"/>
    <property type="match status" value="1"/>
</dbReference>
<dbReference type="EMBL" id="JBHSJC010000001">
    <property type="protein sequence ID" value="MFC4828474.1"/>
    <property type="molecule type" value="Genomic_DNA"/>
</dbReference>
<proteinExistence type="predicted"/>
<evidence type="ECO:0000313" key="3">
    <source>
        <dbReference type="EMBL" id="MFC4828474.1"/>
    </source>
</evidence>
<reference evidence="4" key="1">
    <citation type="journal article" date="2019" name="Int. J. Syst. Evol. Microbiol.">
        <title>The Global Catalogue of Microorganisms (GCM) 10K type strain sequencing project: providing services to taxonomists for standard genome sequencing and annotation.</title>
        <authorList>
            <consortium name="The Broad Institute Genomics Platform"/>
            <consortium name="The Broad Institute Genome Sequencing Center for Infectious Disease"/>
            <person name="Wu L."/>
            <person name="Ma J."/>
        </authorList>
    </citation>
    <scope>NUCLEOTIDE SEQUENCE [LARGE SCALE GENOMIC DNA]</scope>
    <source>
        <strain evidence="4">CGMCC 1.12192</strain>
    </source>
</reference>
<feature type="compositionally biased region" description="Basic and acidic residues" evidence="1">
    <location>
        <begin position="576"/>
        <end position="590"/>
    </location>
</feature>